<organism evidence="1 2">
    <name type="scientific">Paenibacillus yanchengensis</name>
    <dbReference type="NCBI Taxonomy" id="2035833"/>
    <lineage>
        <taxon>Bacteria</taxon>
        <taxon>Bacillati</taxon>
        <taxon>Bacillota</taxon>
        <taxon>Bacilli</taxon>
        <taxon>Bacillales</taxon>
        <taxon>Paenibacillaceae</taxon>
        <taxon>Paenibacillus</taxon>
    </lineage>
</organism>
<dbReference type="EMBL" id="JBHUHO010000034">
    <property type="protein sequence ID" value="MFD2117107.1"/>
    <property type="molecule type" value="Genomic_DNA"/>
</dbReference>
<gene>
    <name evidence="1" type="ORF">ACFSJH_15360</name>
</gene>
<comment type="caution">
    <text evidence="1">The sequence shown here is derived from an EMBL/GenBank/DDBJ whole genome shotgun (WGS) entry which is preliminary data.</text>
</comment>
<dbReference type="RefSeq" id="WP_377773955.1">
    <property type="nucleotide sequence ID" value="NZ_JBHUHO010000034.1"/>
</dbReference>
<evidence type="ECO:0000313" key="2">
    <source>
        <dbReference type="Proteomes" id="UP001597362"/>
    </source>
</evidence>
<name>A0ABW4YNG9_9BACL</name>
<sequence>MKQQPEAQNTTSFIFKLEVMLSDTHHTTALEQLIKKLNEANFADYRIESGIQLGVLMEQTKQLNPDIVPVPITSLEEKIVPNGNYSEITEPSNIFTKVNRYMNDNTLIRLVLNKGLGIKKSIPCRVLRMDEELQLITVYHVDEKQVYTFHLYEIEDIIA</sequence>
<protein>
    <submittedName>
        <fullName evidence="1">Uncharacterized protein</fullName>
    </submittedName>
</protein>
<proteinExistence type="predicted"/>
<keyword evidence="2" id="KW-1185">Reference proteome</keyword>
<evidence type="ECO:0000313" key="1">
    <source>
        <dbReference type="EMBL" id="MFD2117107.1"/>
    </source>
</evidence>
<reference evidence="2" key="1">
    <citation type="journal article" date="2019" name="Int. J. Syst. Evol. Microbiol.">
        <title>The Global Catalogue of Microorganisms (GCM) 10K type strain sequencing project: providing services to taxonomists for standard genome sequencing and annotation.</title>
        <authorList>
            <consortium name="The Broad Institute Genomics Platform"/>
            <consortium name="The Broad Institute Genome Sequencing Center for Infectious Disease"/>
            <person name="Wu L."/>
            <person name="Ma J."/>
        </authorList>
    </citation>
    <scope>NUCLEOTIDE SEQUENCE [LARGE SCALE GENOMIC DNA]</scope>
    <source>
        <strain evidence="2">GH52</strain>
    </source>
</reference>
<dbReference type="Proteomes" id="UP001597362">
    <property type="component" value="Unassembled WGS sequence"/>
</dbReference>
<accession>A0ABW4YNG9</accession>